<dbReference type="VEuPathDB" id="FungiDB:RhiirFUN_023913"/>
<proteinExistence type="predicted"/>
<name>A0A2I1EQD4_9GLOM</name>
<gene>
    <name evidence="1" type="ORF">RhiirA5_428085</name>
</gene>
<accession>A0A2I1EQD4</accession>
<reference evidence="1 2" key="2">
    <citation type="submission" date="2017-09" db="EMBL/GenBank/DDBJ databases">
        <title>Extensive intraspecific genome diversity in a model arbuscular mycorrhizal fungus.</title>
        <authorList>
            <person name="Chen E.C."/>
            <person name="Morin E."/>
            <person name="Beaudet D."/>
            <person name="Noel J."/>
            <person name="Ndikumana S."/>
            <person name="Charron P."/>
            <person name="St-Onge C."/>
            <person name="Giorgi J."/>
            <person name="Grigoriev I.V."/>
            <person name="Roux C."/>
            <person name="Martin F.M."/>
            <person name="Corradi N."/>
        </authorList>
    </citation>
    <scope>NUCLEOTIDE SEQUENCE [LARGE SCALE GENOMIC DNA]</scope>
    <source>
        <strain evidence="1 2">A5</strain>
    </source>
</reference>
<sequence length="134" mass="15388">MFLSFKLVYSTLKHRNIEFLKANREYNERCDANEKELKQKNAGLKVRLAVVKKSSVIVDGQPQNNKKAILEILPEVSADNDSIVDQFKQYTSICKVNNMVSEVLPEVNTKLPAERKIDKSLNETYKKSVSDKIR</sequence>
<evidence type="ECO:0000313" key="2">
    <source>
        <dbReference type="Proteomes" id="UP000232722"/>
    </source>
</evidence>
<dbReference type="AlphaFoldDB" id="A0A2I1EQD4"/>
<reference evidence="1 2" key="1">
    <citation type="submission" date="2016-04" db="EMBL/GenBank/DDBJ databases">
        <title>Genome analyses suggest a sexual origin of heterokaryosis in a supposedly ancient asexual fungus.</title>
        <authorList>
            <person name="Ropars J."/>
            <person name="Sedzielewska K."/>
            <person name="Noel J."/>
            <person name="Charron P."/>
            <person name="Farinelli L."/>
            <person name="Marton T."/>
            <person name="Kruger M."/>
            <person name="Pelin A."/>
            <person name="Brachmann A."/>
            <person name="Corradi N."/>
        </authorList>
    </citation>
    <scope>NUCLEOTIDE SEQUENCE [LARGE SCALE GENOMIC DNA]</scope>
    <source>
        <strain evidence="1 2">A5</strain>
    </source>
</reference>
<organism evidence="1 2">
    <name type="scientific">Rhizophagus irregularis</name>
    <dbReference type="NCBI Taxonomy" id="588596"/>
    <lineage>
        <taxon>Eukaryota</taxon>
        <taxon>Fungi</taxon>
        <taxon>Fungi incertae sedis</taxon>
        <taxon>Mucoromycota</taxon>
        <taxon>Glomeromycotina</taxon>
        <taxon>Glomeromycetes</taxon>
        <taxon>Glomerales</taxon>
        <taxon>Glomeraceae</taxon>
        <taxon>Rhizophagus</taxon>
    </lineage>
</organism>
<dbReference type="OrthoDB" id="2443840at2759"/>
<dbReference type="EMBL" id="LLXJ01001850">
    <property type="protein sequence ID" value="PKC00506.1"/>
    <property type="molecule type" value="Genomic_DNA"/>
</dbReference>
<comment type="caution">
    <text evidence="1">The sequence shown here is derived from an EMBL/GenBank/DDBJ whole genome shotgun (WGS) entry which is preliminary data.</text>
</comment>
<protein>
    <submittedName>
        <fullName evidence="1">Uncharacterized protein</fullName>
    </submittedName>
</protein>
<evidence type="ECO:0000313" key="1">
    <source>
        <dbReference type="EMBL" id="PKC00506.1"/>
    </source>
</evidence>
<dbReference type="VEuPathDB" id="FungiDB:FUN_003008"/>
<dbReference type="Proteomes" id="UP000232722">
    <property type="component" value="Unassembled WGS sequence"/>
</dbReference>